<comment type="subcellular location">
    <subcellularLocation>
        <location evidence="1">Membrane</location>
        <topology evidence="1">Multi-pass membrane protein</topology>
    </subcellularLocation>
</comment>
<feature type="transmembrane region" description="Helical" evidence="9">
    <location>
        <begin position="227"/>
        <end position="247"/>
    </location>
</feature>
<dbReference type="InterPro" id="IPR022340">
    <property type="entry name" value="GPCR_GCR1_put"/>
</dbReference>
<feature type="transmembrane region" description="Helical" evidence="9">
    <location>
        <begin position="127"/>
        <end position="148"/>
    </location>
</feature>
<dbReference type="GO" id="GO:0007166">
    <property type="term" value="P:cell surface receptor signaling pathway"/>
    <property type="evidence" value="ECO:0007669"/>
    <property type="project" value="InterPro"/>
</dbReference>
<dbReference type="PROSITE" id="PS50261">
    <property type="entry name" value="G_PROTEIN_RECEP_F2_4"/>
    <property type="match status" value="1"/>
</dbReference>
<accession>A0A4P9XSM2</accession>
<feature type="domain" description="G-protein coupled receptors family 1 profile" evidence="11">
    <location>
        <begin position="33"/>
        <end position="278"/>
    </location>
</feature>
<feature type="compositionally biased region" description="Basic and acidic residues" evidence="8">
    <location>
        <begin position="406"/>
        <end position="419"/>
    </location>
</feature>
<dbReference type="EMBL" id="KZ992552">
    <property type="protein sequence ID" value="RKP08992.1"/>
    <property type="molecule type" value="Genomic_DNA"/>
</dbReference>
<dbReference type="PANTHER" id="PTHR23112">
    <property type="entry name" value="G PROTEIN-COUPLED RECEPTOR 157-RELATED"/>
    <property type="match status" value="1"/>
</dbReference>
<dbReference type="PRINTS" id="PR02001">
    <property type="entry name" value="GCR1CAMPR"/>
</dbReference>
<evidence type="ECO:0000256" key="8">
    <source>
        <dbReference type="SAM" id="MobiDB-lite"/>
    </source>
</evidence>
<keyword evidence="2 9" id="KW-0812">Transmembrane</keyword>
<evidence type="ECO:0000256" key="6">
    <source>
        <dbReference type="ARBA" id="ARBA00023170"/>
    </source>
</evidence>
<name>A0A4P9XSM2_9FUNG</name>
<protein>
    <submittedName>
        <fullName evidence="12">Slime mold cyclic AMP receptor-domain-containing protein</fullName>
    </submittedName>
</protein>
<dbReference type="PANTHER" id="PTHR23112:SF0">
    <property type="entry name" value="TRANSMEMBRANE PROTEIN 116"/>
    <property type="match status" value="1"/>
</dbReference>
<dbReference type="Pfam" id="PF05462">
    <property type="entry name" value="Dicty_CAR"/>
    <property type="match status" value="1"/>
</dbReference>
<evidence type="ECO:0000256" key="2">
    <source>
        <dbReference type="ARBA" id="ARBA00022692"/>
    </source>
</evidence>
<feature type="domain" description="G-protein coupled receptors family 2 profile 2" evidence="10">
    <location>
        <begin position="19"/>
        <end position="282"/>
    </location>
</feature>
<keyword evidence="13" id="KW-1185">Reference proteome</keyword>
<evidence type="ECO:0000256" key="4">
    <source>
        <dbReference type="ARBA" id="ARBA00023040"/>
    </source>
</evidence>
<keyword evidence="4" id="KW-0297">G-protein coupled receptor</keyword>
<gene>
    <name evidence="12" type="ORF">THASP1DRAFT_23115</name>
</gene>
<organism evidence="12 13">
    <name type="scientific">Thamnocephalis sphaerospora</name>
    <dbReference type="NCBI Taxonomy" id="78915"/>
    <lineage>
        <taxon>Eukaryota</taxon>
        <taxon>Fungi</taxon>
        <taxon>Fungi incertae sedis</taxon>
        <taxon>Zoopagomycota</taxon>
        <taxon>Zoopagomycotina</taxon>
        <taxon>Zoopagomycetes</taxon>
        <taxon>Zoopagales</taxon>
        <taxon>Sigmoideomycetaceae</taxon>
        <taxon>Thamnocephalis</taxon>
    </lineage>
</organism>
<dbReference type="Gene3D" id="1.20.1070.10">
    <property type="entry name" value="Rhodopsin 7-helix transmembrane proteins"/>
    <property type="match status" value="1"/>
</dbReference>
<feature type="transmembrane region" description="Helical" evidence="9">
    <location>
        <begin position="176"/>
        <end position="196"/>
    </location>
</feature>
<evidence type="ECO:0000256" key="9">
    <source>
        <dbReference type="SAM" id="Phobius"/>
    </source>
</evidence>
<proteinExistence type="predicted"/>
<evidence type="ECO:0000256" key="1">
    <source>
        <dbReference type="ARBA" id="ARBA00004141"/>
    </source>
</evidence>
<keyword evidence="3 9" id="KW-1133">Transmembrane helix</keyword>
<dbReference type="SUPFAM" id="SSF81321">
    <property type="entry name" value="Family A G protein-coupled receptor-like"/>
    <property type="match status" value="1"/>
</dbReference>
<evidence type="ECO:0000256" key="7">
    <source>
        <dbReference type="ARBA" id="ARBA00023224"/>
    </source>
</evidence>
<feature type="compositionally biased region" description="Basic and acidic residues" evidence="8">
    <location>
        <begin position="356"/>
        <end position="369"/>
    </location>
</feature>
<keyword evidence="7" id="KW-0807">Transducer</keyword>
<dbReference type="GO" id="GO:0004930">
    <property type="term" value="F:G protein-coupled receptor activity"/>
    <property type="evidence" value="ECO:0007669"/>
    <property type="project" value="UniProtKB-KW"/>
</dbReference>
<evidence type="ECO:0000259" key="11">
    <source>
        <dbReference type="PROSITE" id="PS50262"/>
    </source>
</evidence>
<dbReference type="InterPro" id="IPR017981">
    <property type="entry name" value="GPCR_2-like_7TM"/>
</dbReference>
<dbReference type="InterPro" id="IPR022343">
    <property type="entry name" value="GCR1-cAMP_receptor"/>
</dbReference>
<dbReference type="GO" id="GO:0005886">
    <property type="term" value="C:plasma membrane"/>
    <property type="evidence" value="ECO:0007669"/>
    <property type="project" value="TreeGrafter"/>
</dbReference>
<dbReference type="AlphaFoldDB" id="A0A4P9XSM2"/>
<dbReference type="InterPro" id="IPR017452">
    <property type="entry name" value="GPCR_Rhodpsn_7TM"/>
</dbReference>
<keyword evidence="5 9" id="KW-0472">Membrane</keyword>
<keyword evidence="6 12" id="KW-0675">Receptor</keyword>
<evidence type="ECO:0000313" key="12">
    <source>
        <dbReference type="EMBL" id="RKP08992.1"/>
    </source>
</evidence>
<dbReference type="STRING" id="78915.A0A4P9XSM2"/>
<dbReference type="Proteomes" id="UP000271241">
    <property type="component" value="Unassembled WGS sequence"/>
</dbReference>
<sequence>MDFSQVGTSAFTSSQWSTLSIVTSASAGLGAVGSLATCAAYLRWKHMRTAIARIIFYMAIADLISSVSMALGRLGPSSGENSALCQLQAVGQQWGDISSILWTCMISINLIWIMFRGRAVDDLHRYNRLHLAICFVFPIVWAVVPVFAHPAGQPRVYGDADLWCWVVSVYPQLQLILFYIPLWIVFVFNFFTYLAVGRLIWKRARYIIDTNDMEDVNNYRYTFGKNVSLYLLAFLFTWTPATLNRIYTMVFSGQRSYVLTLLHSLGTPSRGLTNCLVYFYVSWYLQIRASSRREQEMGGAAGVVAIADAGSRATSEVDLRAIGGGGSRLAASSSARPAMQDDSSWRPPASFGPAYESHRHGVSHEARPSDDDDDTVITPFPTGARPSNRGSEAADPYHQQQRNFSRRTDSHGDRSDSSRRFGPPIPRAYFEADIDSNESTAADLARRW</sequence>
<evidence type="ECO:0000259" key="10">
    <source>
        <dbReference type="PROSITE" id="PS50261"/>
    </source>
</evidence>
<dbReference type="GO" id="GO:0007189">
    <property type="term" value="P:adenylate cyclase-activating G protein-coupled receptor signaling pathway"/>
    <property type="evidence" value="ECO:0007669"/>
    <property type="project" value="TreeGrafter"/>
</dbReference>
<dbReference type="OrthoDB" id="2122879at2759"/>
<evidence type="ECO:0000256" key="5">
    <source>
        <dbReference type="ARBA" id="ARBA00023136"/>
    </source>
</evidence>
<feature type="transmembrane region" description="Helical" evidence="9">
    <location>
        <begin position="54"/>
        <end position="74"/>
    </location>
</feature>
<reference evidence="13" key="1">
    <citation type="journal article" date="2018" name="Nat. Microbiol.">
        <title>Leveraging single-cell genomics to expand the fungal tree of life.</title>
        <authorList>
            <person name="Ahrendt S.R."/>
            <person name="Quandt C.A."/>
            <person name="Ciobanu D."/>
            <person name="Clum A."/>
            <person name="Salamov A."/>
            <person name="Andreopoulos B."/>
            <person name="Cheng J.F."/>
            <person name="Woyke T."/>
            <person name="Pelin A."/>
            <person name="Henrissat B."/>
            <person name="Reynolds N.K."/>
            <person name="Benny G.L."/>
            <person name="Smith M.E."/>
            <person name="James T.Y."/>
            <person name="Grigoriev I.V."/>
        </authorList>
    </citation>
    <scope>NUCLEOTIDE SEQUENCE [LARGE SCALE GENOMIC DNA]</scope>
    <source>
        <strain evidence="13">RSA 1356</strain>
    </source>
</reference>
<feature type="transmembrane region" description="Helical" evidence="9">
    <location>
        <begin position="20"/>
        <end position="42"/>
    </location>
</feature>
<feature type="region of interest" description="Disordered" evidence="8">
    <location>
        <begin position="326"/>
        <end position="448"/>
    </location>
</feature>
<evidence type="ECO:0000313" key="13">
    <source>
        <dbReference type="Proteomes" id="UP000271241"/>
    </source>
</evidence>
<feature type="transmembrane region" description="Helical" evidence="9">
    <location>
        <begin position="94"/>
        <end position="115"/>
    </location>
</feature>
<evidence type="ECO:0000256" key="3">
    <source>
        <dbReference type="ARBA" id="ARBA00022989"/>
    </source>
</evidence>
<dbReference type="PRINTS" id="PR02000">
    <property type="entry name" value="GCR1PLANT"/>
</dbReference>
<dbReference type="PROSITE" id="PS50262">
    <property type="entry name" value="G_PROTEIN_RECEP_F1_2"/>
    <property type="match status" value="1"/>
</dbReference>